<keyword evidence="4 6" id="KW-0547">Nucleotide-binding</keyword>
<evidence type="ECO:0000313" key="11">
    <source>
        <dbReference type="Proteomes" id="UP001500962"/>
    </source>
</evidence>
<accession>A0AAV3SF85</accession>
<protein>
    <recommendedName>
        <fullName evidence="2">acetate--CoA ligase (ADP-forming)</fullName>
        <ecNumber evidence="2">6.2.1.13</ecNumber>
    </recommendedName>
</protein>
<dbReference type="SUPFAM" id="SSF51735">
    <property type="entry name" value="NAD(P)-binding Rossmann-fold domains"/>
    <property type="match status" value="1"/>
</dbReference>
<dbReference type="EMBL" id="BAAADN010000018">
    <property type="protein sequence ID" value="GAA0456143.1"/>
    <property type="molecule type" value="Genomic_DNA"/>
</dbReference>
<evidence type="ECO:0000313" key="10">
    <source>
        <dbReference type="Proteomes" id="UP000830542"/>
    </source>
</evidence>
<dbReference type="Gene3D" id="3.30.470.20">
    <property type="entry name" value="ATP-grasp fold, B domain"/>
    <property type="match status" value="1"/>
</dbReference>
<organism evidence="8 11">
    <name type="scientific">Halococcus dombrowskii</name>
    <dbReference type="NCBI Taxonomy" id="179637"/>
    <lineage>
        <taxon>Archaea</taxon>
        <taxon>Methanobacteriati</taxon>
        <taxon>Methanobacteriota</taxon>
        <taxon>Stenosarchaea group</taxon>
        <taxon>Halobacteria</taxon>
        <taxon>Halobacteriales</taxon>
        <taxon>Halococcaceae</taxon>
        <taxon>Halococcus</taxon>
    </lineage>
</organism>
<dbReference type="Gene3D" id="3.30.1490.20">
    <property type="entry name" value="ATP-grasp fold, A domain"/>
    <property type="match status" value="1"/>
</dbReference>
<dbReference type="InterPro" id="IPR011761">
    <property type="entry name" value="ATP-grasp"/>
</dbReference>
<dbReference type="GO" id="GO:0043758">
    <property type="term" value="F:acetate-CoA ligase (ADP-forming) activity"/>
    <property type="evidence" value="ECO:0007669"/>
    <property type="project" value="UniProtKB-EC"/>
</dbReference>
<dbReference type="EC" id="6.2.1.13" evidence="2"/>
<dbReference type="Pfam" id="PF13607">
    <property type="entry name" value="Succ_CoA_lig"/>
    <property type="match status" value="1"/>
</dbReference>
<evidence type="ECO:0000256" key="3">
    <source>
        <dbReference type="ARBA" id="ARBA00022598"/>
    </source>
</evidence>
<name>A0AAV3SF85_HALDO</name>
<reference evidence="8" key="1">
    <citation type="journal article" date="2014" name="Int. J. Syst. Evol. Microbiol.">
        <title>Complete genome sequence of Corynebacterium casei LMG S-19264T (=DSM 44701T), isolated from a smear-ripened cheese.</title>
        <authorList>
            <consortium name="US DOE Joint Genome Institute (JGI-PGF)"/>
            <person name="Walter F."/>
            <person name="Albersmeier A."/>
            <person name="Kalinowski J."/>
            <person name="Ruckert C."/>
        </authorList>
    </citation>
    <scope>NUCLEOTIDE SEQUENCE</scope>
    <source>
        <strain evidence="8">JCM 12289</strain>
    </source>
</reference>
<evidence type="ECO:0000313" key="8">
    <source>
        <dbReference type="EMBL" id="GAA0456143.1"/>
    </source>
</evidence>
<dbReference type="SUPFAM" id="SSF52210">
    <property type="entry name" value="Succinyl-CoA synthetase domains"/>
    <property type="match status" value="2"/>
</dbReference>
<dbReference type="InterPro" id="IPR036291">
    <property type="entry name" value="NAD(P)-bd_dom_sf"/>
</dbReference>
<dbReference type="InterPro" id="IPR016102">
    <property type="entry name" value="Succinyl-CoA_synth-like"/>
</dbReference>
<dbReference type="Proteomes" id="UP001500962">
    <property type="component" value="Unassembled WGS sequence"/>
</dbReference>
<dbReference type="SUPFAM" id="SSF56059">
    <property type="entry name" value="Glutathione synthetase ATP-binding domain-like"/>
    <property type="match status" value="1"/>
</dbReference>
<evidence type="ECO:0000256" key="5">
    <source>
        <dbReference type="ARBA" id="ARBA00022840"/>
    </source>
</evidence>
<evidence type="ECO:0000256" key="2">
    <source>
        <dbReference type="ARBA" id="ARBA00012957"/>
    </source>
</evidence>
<dbReference type="GO" id="GO:0046872">
    <property type="term" value="F:metal ion binding"/>
    <property type="evidence" value="ECO:0007669"/>
    <property type="project" value="InterPro"/>
</dbReference>
<dbReference type="Pfam" id="PF13549">
    <property type="entry name" value="ATP-grasp_5"/>
    <property type="match status" value="1"/>
</dbReference>
<dbReference type="Proteomes" id="UP000830542">
    <property type="component" value="Chromosome"/>
</dbReference>
<evidence type="ECO:0000256" key="4">
    <source>
        <dbReference type="ARBA" id="ARBA00022741"/>
    </source>
</evidence>
<keyword evidence="3 8" id="KW-0436">Ligase</keyword>
<evidence type="ECO:0000259" key="7">
    <source>
        <dbReference type="PROSITE" id="PS50975"/>
    </source>
</evidence>
<dbReference type="InterPro" id="IPR043938">
    <property type="entry name" value="Ligase_CoA_dom"/>
</dbReference>
<keyword evidence="5 6" id="KW-0067">ATP-binding</keyword>
<dbReference type="FunFam" id="3.30.1490.20:FF:000020">
    <property type="entry name" value="Protein lysine acetyltransferase"/>
    <property type="match status" value="1"/>
</dbReference>
<dbReference type="Gene3D" id="3.40.50.261">
    <property type="entry name" value="Succinyl-CoA synthetase domains"/>
    <property type="match status" value="2"/>
</dbReference>
<dbReference type="InterPro" id="IPR051538">
    <property type="entry name" value="Acyl-CoA_Synth/Transferase"/>
</dbReference>
<dbReference type="GeneID" id="71762951"/>
<dbReference type="InterPro" id="IPR013815">
    <property type="entry name" value="ATP_grasp_subdomain_1"/>
</dbReference>
<dbReference type="AlphaFoldDB" id="A0AAV3SF85"/>
<dbReference type="PANTHER" id="PTHR43334:SF1">
    <property type="entry name" value="3-HYDROXYPROPIONATE--COA LIGASE [ADP-FORMING]"/>
    <property type="match status" value="1"/>
</dbReference>
<dbReference type="PANTHER" id="PTHR43334">
    <property type="entry name" value="ACETATE--COA LIGASE [ADP-FORMING]"/>
    <property type="match status" value="1"/>
</dbReference>
<comment type="catalytic activity">
    <reaction evidence="1">
        <text>acetate + ATP + CoA = acetyl-CoA + ADP + phosphate</text>
        <dbReference type="Rhea" id="RHEA:15081"/>
        <dbReference type="ChEBI" id="CHEBI:30089"/>
        <dbReference type="ChEBI" id="CHEBI:30616"/>
        <dbReference type="ChEBI" id="CHEBI:43474"/>
        <dbReference type="ChEBI" id="CHEBI:57287"/>
        <dbReference type="ChEBI" id="CHEBI:57288"/>
        <dbReference type="ChEBI" id="CHEBI:456216"/>
        <dbReference type="EC" id="6.2.1.13"/>
    </reaction>
</comment>
<dbReference type="Pfam" id="PF19045">
    <property type="entry name" value="Ligase_CoA_2"/>
    <property type="match status" value="1"/>
</dbReference>
<evidence type="ECO:0000313" key="9">
    <source>
        <dbReference type="EMBL" id="UOO95037.1"/>
    </source>
</evidence>
<dbReference type="SMART" id="SM00881">
    <property type="entry name" value="CoA_binding"/>
    <property type="match status" value="1"/>
</dbReference>
<dbReference type="GO" id="GO:0005524">
    <property type="term" value="F:ATP binding"/>
    <property type="evidence" value="ECO:0007669"/>
    <property type="project" value="UniProtKB-UniRule"/>
</dbReference>
<dbReference type="InterPro" id="IPR032875">
    <property type="entry name" value="Succ_CoA_lig_flav_dom"/>
</dbReference>
<dbReference type="RefSeq" id="WP_244702200.1">
    <property type="nucleotide sequence ID" value="NZ_BAAADN010000018.1"/>
</dbReference>
<gene>
    <name evidence="8" type="ORF">GCM10008985_10110</name>
    <name evidence="9" type="ORF">MUK72_13845</name>
</gene>
<proteinExistence type="predicted"/>
<dbReference type="EMBL" id="CP095005">
    <property type="protein sequence ID" value="UOO95037.1"/>
    <property type="molecule type" value="Genomic_DNA"/>
</dbReference>
<dbReference type="PROSITE" id="PS50975">
    <property type="entry name" value="ATP_GRASP"/>
    <property type="match status" value="1"/>
</dbReference>
<dbReference type="InterPro" id="IPR003781">
    <property type="entry name" value="CoA-bd"/>
</dbReference>
<evidence type="ECO:0000256" key="1">
    <source>
        <dbReference type="ARBA" id="ARBA00001619"/>
    </source>
</evidence>
<dbReference type="Pfam" id="PF13380">
    <property type="entry name" value="CoA_binding_2"/>
    <property type="match status" value="1"/>
</dbReference>
<reference evidence="9" key="2">
    <citation type="submission" date="2022-04" db="EMBL/GenBank/DDBJ databases">
        <title>Sequencing and genomic assembly of Halococcus dombrowskii.</title>
        <authorList>
            <person name="Lim S.W."/>
            <person name="MacLea K.S."/>
        </authorList>
    </citation>
    <scope>NUCLEOTIDE SEQUENCE</scope>
    <source>
        <strain evidence="9">H4</strain>
    </source>
</reference>
<dbReference type="Gene3D" id="3.40.50.720">
    <property type="entry name" value="NAD(P)-binding Rossmann-like Domain"/>
    <property type="match status" value="1"/>
</dbReference>
<evidence type="ECO:0000256" key="6">
    <source>
        <dbReference type="PROSITE-ProRule" id="PRU00409"/>
    </source>
</evidence>
<feature type="domain" description="ATP-grasp" evidence="7">
    <location>
        <begin position="487"/>
        <end position="523"/>
    </location>
</feature>
<sequence>MSELPGLFAPERVAVVGATERDGSVGRAVTANLLEFDGDVVPVNPGTETVFDRACYPDLGSVPDPVDLAVVVVPADIAVDVVHDAGEAGIENVVVLTAGFGETGSKGATRERDLQETASEYGLNLVGPNSVGVMSTAVNMNATFGPEAAQDGSISFMSQSGAFITAVLDWANDRDIGFRDVVSLGNKAVLDERDFVAAWGESDDTSAVIGYLEDIADGSGFIETARAVTQETPIVVVKSGRTEAGAQAASSHTGAIAGSERAYEAGLEQAGVIRAETVEELFDAATMLDGQPLPESDGVAVITNAGGPGVLATDAIGDSQLELASFTDDTLDSFAGSLPDEANIYNPVDVIGDAAAERFSDALDVALADPNVGAALVLACPTAVLSFEALAEITTATQAEHGLPVAACLMGGESTADAQSVLDDAGIPTYFDPARAVTGLDSLARYREISTREYEAPTTFDVDETAAREIIERAAERPSNALGIEAMELLDAYGIPTPEGTVVDTPSDAERRAAEIDGDVVMKVASPDIQHKSDIGGVRVGVPDDAVADTYEDLVARAKNYQPNATVLGVQLQEQIDLDAGTETIVGVNRDPQFGPLLLFGLGGIFVETLEDIAVRVAPVSEPMAAAMIDEIDAAPLLRGARGRDPVDEAALVETIQRISQLVTDFPSLLELDINPLVATPDGVVAVDLAATIDPEELDR</sequence>
<dbReference type="KEGG" id="hdo:MUK72_13845"/>
<keyword evidence="10" id="KW-1185">Reference proteome</keyword>
<reference evidence="8" key="3">
    <citation type="submission" date="2023-12" db="EMBL/GenBank/DDBJ databases">
        <authorList>
            <person name="Sun Q."/>
            <person name="Inoue M."/>
        </authorList>
    </citation>
    <scope>NUCLEOTIDE SEQUENCE</scope>
    <source>
        <strain evidence="8">JCM 12289</strain>
    </source>
</reference>